<dbReference type="PANTHER" id="PTHR10635">
    <property type="entry name" value="COATOMER SUBUNIT BETA"/>
    <property type="match status" value="1"/>
</dbReference>
<evidence type="ECO:0000259" key="16">
    <source>
        <dbReference type="Pfam" id="PF07718"/>
    </source>
</evidence>
<evidence type="ECO:0000256" key="4">
    <source>
        <dbReference type="ARBA" id="ARBA00022448"/>
    </source>
</evidence>
<keyword evidence="8 14" id="KW-0653">Protein transport</keyword>
<evidence type="ECO:0000256" key="10">
    <source>
        <dbReference type="ARBA" id="ARBA00023136"/>
    </source>
</evidence>
<evidence type="ECO:0000256" key="9">
    <source>
        <dbReference type="ARBA" id="ARBA00023034"/>
    </source>
</evidence>
<dbReference type="PANTHER" id="PTHR10635:SF0">
    <property type="entry name" value="COATOMER SUBUNIT BETA"/>
    <property type="match status" value="1"/>
</dbReference>
<keyword evidence="5 14" id="KW-0963">Cytoplasm</keyword>
<reference evidence="18" key="1">
    <citation type="journal article" date="2012" name="Proc. Natl. Acad. Sci. U.S.A.">
        <title>Antigenic diversity is generated by distinct evolutionary mechanisms in African trypanosome species.</title>
        <authorList>
            <person name="Jackson A.P."/>
            <person name="Berry A."/>
            <person name="Aslett M."/>
            <person name="Allison H.C."/>
            <person name="Burton P."/>
            <person name="Vavrova-Anderson J."/>
            <person name="Brown R."/>
            <person name="Browne H."/>
            <person name="Corton N."/>
            <person name="Hauser H."/>
            <person name="Gamble J."/>
            <person name="Gilderthorp R."/>
            <person name="Marcello L."/>
            <person name="McQuillan J."/>
            <person name="Otto T.D."/>
            <person name="Quail M.A."/>
            <person name="Sanders M.J."/>
            <person name="van Tonder A."/>
            <person name="Ginger M.L."/>
            <person name="Field M.C."/>
            <person name="Barry J.D."/>
            <person name="Hertz-Fowler C."/>
            <person name="Berriman M."/>
        </authorList>
    </citation>
    <scope>NUCLEOTIDE SEQUENCE</scope>
    <source>
        <strain evidence="18">Y486</strain>
    </source>
</reference>
<keyword evidence="4 14" id="KW-0813">Transport</keyword>
<dbReference type="EMBL" id="HE573017">
    <property type="protein sequence ID" value="CCC46473.1"/>
    <property type="molecule type" value="Genomic_DNA"/>
</dbReference>
<proteinExistence type="predicted"/>
<keyword evidence="6" id="KW-0677">Repeat</keyword>
<evidence type="ECO:0000256" key="7">
    <source>
        <dbReference type="ARBA" id="ARBA00022892"/>
    </source>
</evidence>
<keyword evidence="11 14" id="KW-0968">Cytoplasmic vesicle</keyword>
<comment type="subunit">
    <text evidence="2 14">Oligomeric complex that consists of at least the alpha, beta, beta', gamma, delta, epsilon and zeta subunits.</text>
</comment>
<evidence type="ECO:0000256" key="3">
    <source>
        <dbReference type="ARBA" id="ARBA00017024"/>
    </source>
</evidence>
<keyword evidence="9 14" id="KW-0333">Golgi apparatus</keyword>
<dbReference type="Pfam" id="PF07718">
    <property type="entry name" value="Coatamer_beta_C"/>
    <property type="match status" value="1"/>
</dbReference>
<evidence type="ECO:0000256" key="8">
    <source>
        <dbReference type="ARBA" id="ARBA00022927"/>
    </source>
</evidence>
<evidence type="ECO:0000259" key="15">
    <source>
        <dbReference type="Pfam" id="PF01602"/>
    </source>
</evidence>
<dbReference type="Pfam" id="PF14806">
    <property type="entry name" value="Coatomer_b_Cpla"/>
    <property type="match status" value="1"/>
</dbReference>
<organism evidence="18">
    <name type="scientific">Trypanosoma vivax (strain Y486)</name>
    <dbReference type="NCBI Taxonomy" id="1055687"/>
    <lineage>
        <taxon>Eukaryota</taxon>
        <taxon>Discoba</taxon>
        <taxon>Euglenozoa</taxon>
        <taxon>Kinetoplastea</taxon>
        <taxon>Metakinetoplastina</taxon>
        <taxon>Trypanosomatida</taxon>
        <taxon>Trypanosomatidae</taxon>
        <taxon>Trypanosoma</taxon>
        <taxon>Duttonella</taxon>
    </lineage>
</organism>
<keyword evidence="7 14" id="KW-0931">ER-Golgi transport</keyword>
<comment type="function">
    <text evidence="12 14">The coatomer is a cytosolic protein complex that binds to dilysine motifs and reversibly associates with Golgi non-clathrin-coated vesicles, which further mediate biosynthetic protein transport from the ER, via the Golgi up to the trans Golgi network. Coatomer complex is required for budding from Golgi membranes, and is essential for the retrograde Golgi-to-ER transport of dilysine-tagged proteins.</text>
</comment>
<dbReference type="Gene3D" id="1.25.10.10">
    <property type="entry name" value="Leucine-rich Repeat Variant"/>
    <property type="match status" value="1"/>
</dbReference>
<evidence type="ECO:0000256" key="1">
    <source>
        <dbReference type="ARBA" id="ARBA00004255"/>
    </source>
</evidence>
<dbReference type="InterPro" id="IPR011989">
    <property type="entry name" value="ARM-like"/>
</dbReference>
<dbReference type="VEuPathDB" id="TriTrypDB:TvY486_0101210"/>
<dbReference type="GO" id="GO:0006888">
    <property type="term" value="P:endoplasmic reticulum to Golgi vesicle-mediated transport"/>
    <property type="evidence" value="ECO:0007669"/>
    <property type="project" value="TreeGrafter"/>
</dbReference>
<dbReference type="InterPro" id="IPR016024">
    <property type="entry name" value="ARM-type_fold"/>
</dbReference>
<name>G0TRA9_TRYVY</name>
<dbReference type="GO" id="GO:0030126">
    <property type="term" value="C:COPI vesicle coat"/>
    <property type="evidence" value="ECO:0007669"/>
    <property type="project" value="InterPro"/>
</dbReference>
<dbReference type="Pfam" id="PF01602">
    <property type="entry name" value="Adaptin_N"/>
    <property type="match status" value="1"/>
</dbReference>
<evidence type="ECO:0000259" key="17">
    <source>
        <dbReference type="Pfam" id="PF14806"/>
    </source>
</evidence>
<evidence type="ECO:0000256" key="14">
    <source>
        <dbReference type="PIRNR" id="PIRNR005727"/>
    </source>
</evidence>
<evidence type="ECO:0000256" key="13">
    <source>
        <dbReference type="ARBA" id="ARBA00030841"/>
    </source>
</evidence>
<comment type="subcellular location">
    <subcellularLocation>
        <location evidence="14">Cytoplasm</location>
    </subcellularLocation>
    <subcellularLocation>
        <location evidence="1 14">Golgi apparatus membrane</location>
        <topology evidence="1 14">Peripheral membrane protein</topology>
        <orientation evidence="1 14">Cytoplasmic side</orientation>
    </subcellularLocation>
    <subcellularLocation>
        <location evidence="14">Cytoplasmic vesicle</location>
        <location evidence="14">COPI-coated vesicle membrane</location>
        <topology evidence="14">Peripheral membrane protein</topology>
        <orientation evidence="14">Cytoplasmic side</orientation>
    </subcellularLocation>
</comment>
<dbReference type="InterPro" id="IPR016460">
    <property type="entry name" value="COPB1"/>
</dbReference>
<dbReference type="GO" id="GO:0000139">
    <property type="term" value="C:Golgi membrane"/>
    <property type="evidence" value="ECO:0007669"/>
    <property type="project" value="UniProtKB-SubCell"/>
</dbReference>
<evidence type="ECO:0000256" key="6">
    <source>
        <dbReference type="ARBA" id="ARBA00022737"/>
    </source>
</evidence>
<evidence type="ECO:0000256" key="11">
    <source>
        <dbReference type="ARBA" id="ARBA00023329"/>
    </source>
</evidence>
<sequence>MSSFSDSSCMFLVGCADGSLNSRDLKLALENGDMSSRATALETLIRLHMNGDSQNHMIMTVIKYVTPLDDHYIKRLLLYFWEVVDKTDSDGKLLSELILICSFLREDLLHPNEYVRGLTLRFLCRVKERELLEPLVSSVVQNLSHRVTYVRRSAVLAVHCIYSKFPDLLPDAPDLVMKFIADENDVSARRNAFEMLVECCPDRAMRFLMDCGDVTDVSGSCAVFQMSVVNFVKLMMRSNPYNRPQFVSLLFNILRSTDSAVRYQCASTLLSISSSPTAIRQAALTFIDLLKTQSDSTVRLIVVDQLDAMRTKFRSVLEDSLLDIMSALTSDTIEIRRRIVTLATGLVSSKNVEVFLQAIKKELARSNGVADFTDQGAAREYKQLLIRAIRVSVVRHVRVAPLVIPMLMEYVTDPSDGSGDAICLIREVLQLQPSLRAEALKQLMGIFHAISSPKVLRTVLWLFGTYVSSLNEVVEVVALLKKALEPFPLTPPAATTASSVGSVPEQIAPAMQVVTSVREDGTYATSYVPVSAASLGACNECVETTSRLRSLITEGKYFVASALAVALSKLVIRLFCSHSDCADEDIKKSIKGDALALIEEIIRYGTARDATRPIDDDSHEHMRMATLIIASPELSFLSTYLEDSEKAPSALVGGLDTAEGDDRGAEQNATVCGVDAPVMFSQLSQGKDSLLELEANDDLASAVANTSIEKSEEFLKYLEKTVPLSGFCDPVYCEATVAVHQFDISVEWYLLNCTNFTLRDVAVEVTSLGGMKLCERPQMFTLQPQGSVRMRTAFKVNSAETGVIHANVHYDGPDGEHSCVLNDIQVDIMDYIKPMKCSMVEFREKWGTFDWESTISVNTNKIDLQDYVDYVVQQTNMQVVESCFEADDESQQGLPSVEGEAEDHSYLSCSLYARTAFGEDALACVSLERDGRGEISGVVRVRSNTQSIAYSIGEKLKTAKNGSPVG</sequence>
<dbReference type="FunFam" id="1.25.10.10:FF:000444">
    <property type="entry name" value="Coatomer subunit beta"/>
    <property type="match status" value="1"/>
</dbReference>
<feature type="domain" description="Coatomer beta subunit C-terminal" evidence="16">
    <location>
        <begin position="674"/>
        <end position="812"/>
    </location>
</feature>
<dbReference type="InterPro" id="IPR002553">
    <property type="entry name" value="Clathrin/coatomer_adapt-like_N"/>
</dbReference>
<feature type="domain" description="Coatomer beta subunit appendage platform" evidence="17">
    <location>
        <begin position="819"/>
        <end position="956"/>
    </location>
</feature>
<dbReference type="SUPFAM" id="SSF48371">
    <property type="entry name" value="ARM repeat"/>
    <property type="match status" value="1"/>
</dbReference>
<gene>
    <name evidence="18" type="ORF">TVY486_0101210</name>
</gene>
<dbReference type="AlphaFoldDB" id="G0TRA9"/>
<keyword evidence="10 14" id="KW-0472">Membrane</keyword>
<dbReference type="GO" id="GO:0006891">
    <property type="term" value="P:intra-Golgi vesicle-mediated transport"/>
    <property type="evidence" value="ECO:0007669"/>
    <property type="project" value="TreeGrafter"/>
</dbReference>
<dbReference type="GO" id="GO:0005198">
    <property type="term" value="F:structural molecule activity"/>
    <property type="evidence" value="ECO:0007669"/>
    <property type="project" value="InterPro"/>
</dbReference>
<accession>G0TRA9</accession>
<dbReference type="PIRSF" id="PIRSF005727">
    <property type="entry name" value="Coatomer_beta_subunit"/>
    <property type="match status" value="1"/>
</dbReference>
<protein>
    <recommendedName>
        <fullName evidence="3 14">Coatomer subunit beta</fullName>
    </recommendedName>
    <alternativeName>
        <fullName evidence="13 14">Beta-coat protein</fullName>
    </alternativeName>
</protein>
<dbReference type="GO" id="GO:0006886">
    <property type="term" value="P:intracellular protein transport"/>
    <property type="evidence" value="ECO:0007669"/>
    <property type="project" value="InterPro"/>
</dbReference>
<evidence type="ECO:0000313" key="18">
    <source>
        <dbReference type="EMBL" id="CCC46473.1"/>
    </source>
</evidence>
<dbReference type="InterPro" id="IPR029446">
    <property type="entry name" value="COPB1_appendage_platform_dom"/>
</dbReference>
<dbReference type="InterPro" id="IPR011710">
    <property type="entry name" value="Coatomer_bsu_C"/>
</dbReference>
<feature type="domain" description="Clathrin/coatomer adaptor adaptin-like N-terminal" evidence="15">
    <location>
        <begin position="22"/>
        <end position="488"/>
    </location>
</feature>
<evidence type="ECO:0000256" key="5">
    <source>
        <dbReference type="ARBA" id="ARBA00022490"/>
    </source>
</evidence>
<evidence type="ECO:0000256" key="2">
    <source>
        <dbReference type="ARBA" id="ARBA00011775"/>
    </source>
</evidence>
<evidence type="ECO:0000256" key="12">
    <source>
        <dbReference type="ARBA" id="ARBA00025536"/>
    </source>
</evidence>